<dbReference type="InterPro" id="IPR002259">
    <property type="entry name" value="Eqnu_transpt"/>
</dbReference>
<evidence type="ECO:0000256" key="4">
    <source>
        <dbReference type="ARBA" id="ARBA00022692"/>
    </source>
</evidence>
<dbReference type="SUPFAM" id="SSF103473">
    <property type="entry name" value="MFS general substrate transporter"/>
    <property type="match status" value="1"/>
</dbReference>
<name>A0A166AQ76_9AGAM</name>
<evidence type="ECO:0000313" key="9">
    <source>
        <dbReference type="Proteomes" id="UP000076798"/>
    </source>
</evidence>
<comment type="subcellular location">
    <subcellularLocation>
        <location evidence="1">Membrane</location>
        <topology evidence="1">Multi-pass membrane protein</topology>
    </subcellularLocation>
</comment>
<reference evidence="8 9" key="1">
    <citation type="journal article" date="2016" name="Mol. Biol. Evol.">
        <title>Comparative Genomics of Early-Diverging Mushroom-Forming Fungi Provides Insights into the Origins of Lignocellulose Decay Capabilities.</title>
        <authorList>
            <person name="Nagy L.G."/>
            <person name="Riley R."/>
            <person name="Tritt A."/>
            <person name="Adam C."/>
            <person name="Daum C."/>
            <person name="Floudas D."/>
            <person name="Sun H."/>
            <person name="Yadav J.S."/>
            <person name="Pangilinan J."/>
            <person name="Larsson K.H."/>
            <person name="Matsuura K."/>
            <person name="Barry K."/>
            <person name="Labutti K."/>
            <person name="Kuo R."/>
            <person name="Ohm R.A."/>
            <person name="Bhattacharya S.S."/>
            <person name="Shirouzu T."/>
            <person name="Yoshinaga Y."/>
            <person name="Martin F.M."/>
            <person name="Grigoriev I.V."/>
            <person name="Hibbett D.S."/>
        </authorList>
    </citation>
    <scope>NUCLEOTIDE SEQUENCE [LARGE SCALE GENOMIC DNA]</scope>
    <source>
        <strain evidence="8 9">HHB10207 ss-3</strain>
    </source>
</reference>
<evidence type="ECO:0000256" key="3">
    <source>
        <dbReference type="ARBA" id="ARBA00022448"/>
    </source>
</evidence>
<keyword evidence="5 7" id="KW-1133">Transmembrane helix</keyword>
<evidence type="ECO:0008006" key="10">
    <source>
        <dbReference type="Google" id="ProtNLM"/>
    </source>
</evidence>
<dbReference type="GO" id="GO:0005886">
    <property type="term" value="C:plasma membrane"/>
    <property type="evidence" value="ECO:0007669"/>
    <property type="project" value="TreeGrafter"/>
</dbReference>
<dbReference type="GO" id="GO:0015205">
    <property type="term" value="F:nucleobase transmembrane transporter activity"/>
    <property type="evidence" value="ECO:0007669"/>
    <property type="project" value="TreeGrafter"/>
</dbReference>
<feature type="transmembrane region" description="Helical" evidence="7">
    <location>
        <begin position="388"/>
        <end position="410"/>
    </location>
</feature>
<feature type="transmembrane region" description="Helical" evidence="7">
    <location>
        <begin position="95"/>
        <end position="115"/>
    </location>
</feature>
<feature type="transmembrane region" description="Helical" evidence="7">
    <location>
        <begin position="153"/>
        <end position="180"/>
    </location>
</feature>
<feature type="transmembrane region" description="Helical" evidence="7">
    <location>
        <begin position="317"/>
        <end position="336"/>
    </location>
</feature>
<feature type="transmembrane region" description="Helical" evidence="7">
    <location>
        <begin position="59"/>
        <end position="83"/>
    </location>
</feature>
<dbReference type="PANTHER" id="PTHR10332:SF88">
    <property type="entry name" value="EQUILIBRATIVE NUCLEOSIDE TRANSPORTER 1, ISOFORM A"/>
    <property type="match status" value="1"/>
</dbReference>
<dbReference type="OrthoDB" id="10261753at2759"/>
<proteinExistence type="inferred from homology"/>
<evidence type="ECO:0000256" key="5">
    <source>
        <dbReference type="ARBA" id="ARBA00022989"/>
    </source>
</evidence>
<dbReference type="PRINTS" id="PR01130">
    <property type="entry name" value="DERENTRNSPRT"/>
</dbReference>
<keyword evidence="3" id="KW-0813">Transport</keyword>
<feature type="transmembrane region" description="Helical" evidence="7">
    <location>
        <begin position="241"/>
        <end position="260"/>
    </location>
</feature>
<dbReference type="Proteomes" id="UP000076798">
    <property type="component" value="Unassembled WGS sequence"/>
</dbReference>
<gene>
    <name evidence="8" type="ORF">SISSUDRAFT_990302</name>
</gene>
<feature type="transmembrane region" description="Helical" evidence="7">
    <location>
        <begin position="356"/>
        <end position="376"/>
    </location>
</feature>
<feature type="transmembrane region" description="Helical" evidence="7">
    <location>
        <begin position="192"/>
        <end position="214"/>
    </location>
</feature>
<accession>A0A166AQ76</accession>
<keyword evidence="4 7" id="KW-0812">Transmembrane</keyword>
<evidence type="ECO:0000256" key="7">
    <source>
        <dbReference type="SAM" id="Phobius"/>
    </source>
</evidence>
<evidence type="ECO:0000256" key="1">
    <source>
        <dbReference type="ARBA" id="ARBA00004141"/>
    </source>
</evidence>
<organism evidence="8 9">
    <name type="scientific">Sistotremastrum suecicum HHB10207 ss-3</name>
    <dbReference type="NCBI Taxonomy" id="1314776"/>
    <lineage>
        <taxon>Eukaryota</taxon>
        <taxon>Fungi</taxon>
        <taxon>Dikarya</taxon>
        <taxon>Basidiomycota</taxon>
        <taxon>Agaricomycotina</taxon>
        <taxon>Agaricomycetes</taxon>
        <taxon>Sistotremastrales</taxon>
        <taxon>Sistotremastraceae</taxon>
        <taxon>Sistotremastrum</taxon>
    </lineage>
</organism>
<protein>
    <recommendedName>
        <fullName evidence="10">Nucleoside transporter</fullName>
    </recommendedName>
</protein>
<evidence type="ECO:0000256" key="2">
    <source>
        <dbReference type="ARBA" id="ARBA00007965"/>
    </source>
</evidence>
<comment type="similarity">
    <text evidence="2">Belongs to the SLC29A/ENT transporter (TC 2.A.57) family.</text>
</comment>
<dbReference type="Pfam" id="PF01733">
    <property type="entry name" value="Nucleoside_tran"/>
    <property type="match status" value="1"/>
</dbReference>
<dbReference type="PIRSF" id="PIRSF016379">
    <property type="entry name" value="ENT"/>
    <property type="match status" value="1"/>
</dbReference>
<dbReference type="InterPro" id="IPR036259">
    <property type="entry name" value="MFS_trans_sf"/>
</dbReference>
<keyword evidence="6 7" id="KW-0472">Membrane</keyword>
<keyword evidence="9" id="KW-1185">Reference proteome</keyword>
<dbReference type="PANTHER" id="PTHR10332">
    <property type="entry name" value="EQUILIBRATIVE NUCLEOSIDE TRANSPORTER"/>
    <property type="match status" value="1"/>
</dbReference>
<sequence length="498" mass="53802">MTTNLRRLSVETGYHAIPKAPLATHGARLNDEEIEQIDAETPHLEESLSSLPLPASVGWIYFILGAAFLLPWNAMITAMPYFLSRLANSPFDAAFGSYLSCSMNLATFSLMAHATITSNPAKSSPRIIKATLIITFLVFLLAVSTFFQTSPGLFFAFVIINALVQAGAGAYLQTAVFALASLFGSTAIQSTLAGQAAVGVVVSLVQVISAGGSLGTERSPTDEVDAFGLTRAERAAEDKSAFAFFSISTVFLLGSLIAHLRLTRTHQYQTIIIESRDKFLVEDVEERQGLFGGETQVREELGPERSTFLQMLWMNRVYNLSVAYVFVATLAVFPAITASITSVNSGSSSKWSHPLLFSSVHFLVFNIGDFVGRYGPSVPALNFTTPRTLATFSLARTLFIPLFLMCNIAPPRIPFFNSDFMFYFILLMFGVTNGYVSSLAVVSASSLHHNKNLHGRKQDVDMAATVASFCIIAGLVVGSFASFGVRAAVCGGCNPFIS</sequence>
<dbReference type="GO" id="GO:0034257">
    <property type="term" value="F:nicotinamide riboside transmembrane transporter activity"/>
    <property type="evidence" value="ECO:0007669"/>
    <property type="project" value="TreeGrafter"/>
</dbReference>
<dbReference type="GO" id="GO:0000329">
    <property type="term" value="C:fungal-type vacuole membrane"/>
    <property type="evidence" value="ECO:0007669"/>
    <property type="project" value="TreeGrafter"/>
</dbReference>
<feature type="transmembrane region" description="Helical" evidence="7">
    <location>
        <begin position="422"/>
        <end position="442"/>
    </location>
</feature>
<dbReference type="AlphaFoldDB" id="A0A166AQ76"/>
<dbReference type="EMBL" id="KV428135">
    <property type="protein sequence ID" value="KZT35561.1"/>
    <property type="molecule type" value="Genomic_DNA"/>
</dbReference>
<evidence type="ECO:0000256" key="6">
    <source>
        <dbReference type="ARBA" id="ARBA00023136"/>
    </source>
</evidence>
<feature type="transmembrane region" description="Helical" evidence="7">
    <location>
        <begin position="463"/>
        <end position="485"/>
    </location>
</feature>
<evidence type="ECO:0000313" key="8">
    <source>
        <dbReference type="EMBL" id="KZT35561.1"/>
    </source>
</evidence>
<dbReference type="STRING" id="1314776.A0A166AQ76"/>